<dbReference type="GO" id="GO:0006643">
    <property type="term" value="P:membrane lipid metabolic process"/>
    <property type="evidence" value="ECO:0007669"/>
    <property type="project" value="TreeGrafter"/>
</dbReference>
<dbReference type="EMBL" id="UYRT01001500">
    <property type="protein sequence ID" value="VDK29735.1"/>
    <property type="molecule type" value="Genomic_DNA"/>
</dbReference>
<comment type="subcellular location">
    <subcellularLocation>
        <location evidence="1">Endomembrane system</location>
        <topology evidence="1">Multi-pass membrane protein</topology>
    </subcellularLocation>
</comment>
<evidence type="ECO:0000256" key="1">
    <source>
        <dbReference type="ARBA" id="ARBA00004127"/>
    </source>
</evidence>
<evidence type="ECO:0000313" key="9">
    <source>
        <dbReference type="WBParaSite" id="GPUH_0000128101-mRNA-1"/>
    </source>
</evidence>
<keyword evidence="2 6" id="KW-0812">Transmembrane</keyword>
<evidence type="ECO:0000256" key="6">
    <source>
        <dbReference type="SAM" id="Phobius"/>
    </source>
</evidence>
<keyword evidence="5 6" id="KW-0472">Membrane</keyword>
<dbReference type="Proteomes" id="UP000271098">
    <property type="component" value="Unassembled WGS sequence"/>
</dbReference>
<keyword evidence="3 6" id="KW-1133">Transmembrane helix</keyword>
<feature type="transmembrane region" description="Helical" evidence="6">
    <location>
        <begin position="102"/>
        <end position="120"/>
    </location>
</feature>
<dbReference type="AlphaFoldDB" id="A0A183CXU0"/>
<evidence type="ECO:0000256" key="3">
    <source>
        <dbReference type="ARBA" id="ARBA00022989"/>
    </source>
</evidence>
<dbReference type="GO" id="GO:0050479">
    <property type="term" value="F:glyceryl-ether monooxygenase activity"/>
    <property type="evidence" value="ECO:0007669"/>
    <property type="project" value="TreeGrafter"/>
</dbReference>
<proteinExistence type="predicted"/>
<keyword evidence="4" id="KW-0560">Oxidoreductase</keyword>
<reference evidence="9" key="1">
    <citation type="submission" date="2016-06" db="UniProtKB">
        <authorList>
            <consortium name="WormBaseParasite"/>
        </authorList>
    </citation>
    <scope>IDENTIFICATION</scope>
</reference>
<keyword evidence="8" id="KW-1185">Reference proteome</keyword>
<reference evidence="7 8" key="2">
    <citation type="submission" date="2018-11" db="EMBL/GenBank/DDBJ databases">
        <authorList>
            <consortium name="Pathogen Informatics"/>
        </authorList>
    </citation>
    <scope>NUCLEOTIDE SEQUENCE [LARGE SCALE GENOMIC DNA]</scope>
</reference>
<gene>
    <name evidence="7" type="ORF">GPUH_LOCUS1281</name>
</gene>
<dbReference type="PANTHER" id="PTHR21624">
    <property type="entry name" value="STEROL DESATURASE-RELATED PROTEIN"/>
    <property type="match status" value="1"/>
</dbReference>
<organism evidence="9">
    <name type="scientific">Gongylonema pulchrum</name>
    <dbReference type="NCBI Taxonomy" id="637853"/>
    <lineage>
        <taxon>Eukaryota</taxon>
        <taxon>Metazoa</taxon>
        <taxon>Ecdysozoa</taxon>
        <taxon>Nematoda</taxon>
        <taxon>Chromadorea</taxon>
        <taxon>Rhabditida</taxon>
        <taxon>Spirurina</taxon>
        <taxon>Spiruromorpha</taxon>
        <taxon>Spiruroidea</taxon>
        <taxon>Gongylonematidae</taxon>
        <taxon>Gongylonema</taxon>
    </lineage>
</organism>
<evidence type="ECO:0000313" key="8">
    <source>
        <dbReference type="Proteomes" id="UP000271098"/>
    </source>
</evidence>
<evidence type="ECO:0000256" key="2">
    <source>
        <dbReference type="ARBA" id="ARBA00022692"/>
    </source>
</evidence>
<dbReference type="OrthoDB" id="6354873at2759"/>
<accession>A0A183CXU0</accession>
<protein>
    <submittedName>
        <fullName evidence="9">Lipase maturation factor family protein</fullName>
    </submittedName>
</protein>
<evidence type="ECO:0000313" key="7">
    <source>
        <dbReference type="EMBL" id="VDK29735.1"/>
    </source>
</evidence>
<sequence length="127" mass="15104">MLFVKWRTKTAKGEPVFRGIEKLKAIFYPPVYRPGMKVRLYFHWFSMVDHEEGVPPIENVVIRYNPAIPRWQKAYCLGHFLLLLAIFFHFEFDRGQLSYLDFTLKLAFFVATMQCLGAFFDRKLALF</sequence>
<dbReference type="GO" id="GO:0005783">
    <property type="term" value="C:endoplasmic reticulum"/>
    <property type="evidence" value="ECO:0007669"/>
    <property type="project" value="TreeGrafter"/>
</dbReference>
<evidence type="ECO:0000256" key="5">
    <source>
        <dbReference type="ARBA" id="ARBA00023136"/>
    </source>
</evidence>
<feature type="transmembrane region" description="Helical" evidence="6">
    <location>
        <begin position="74"/>
        <end position="90"/>
    </location>
</feature>
<dbReference type="PANTHER" id="PTHR21624:SF4">
    <property type="entry name" value="ALKYLGLYCEROL MONOOXYGENASE"/>
    <property type="match status" value="1"/>
</dbReference>
<evidence type="ECO:0000256" key="4">
    <source>
        <dbReference type="ARBA" id="ARBA00023002"/>
    </source>
</evidence>
<dbReference type="InterPro" id="IPR051689">
    <property type="entry name" value="Sterol_desaturase/TMEM195"/>
</dbReference>
<dbReference type="WBParaSite" id="GPUH_0000128101-mRNA-1">
    <property type="protein sequence ID" value="GPUH_0000128101-mRNA-1"/>
    <property type="gene ID" value="GPUH_0000128101"/>
</dbReference>
<name>A0A183CXU0_9BILA</name>
<dbReference type="GO" id="GO:0016020">
    <property type="term" value="C:membrane"/>
    <property type="evidence" value="ECO:0007669"/>
    <property type="project" value="GOC"/>
</dbReference>